<dbReference type="PANTHER" id="PTHR43877">
    <property type="entry name" value="AMINOALKYLPHOSPHONATE N-ACETYLTRANSFERASE-RELATED-RELATED"/>
    <property type="match status" value="1"/>
</dbReference>
<feature type="domain" description="N-acetyltransferase" evidence="3">
    <location>
        <begin position="1"/>
        <end position="141"/>
    </location>
</feature>
<protein>
    <recommendedName>
        <fullName evidence="3">N-acetyltransferase domain-containing protein</fullName>
    </recommendedName>
</protein>
<evidence type="ECO:0000259" key="3">
    <source>
        <dbReference type="PROSITE" id="PS51186"/>
    </source>
</evidence>
<dbReference type="SUPFAM" id="SSF55729">
    <property type="entry name" value="Acyl-CoA N-acyltransferases (Nat)"/>
    <property type="match status" value="2"/>
</dbReference>
<dbReference type="InterPro" id="IPR050832">
    <property type="entry name" value="Bact_Acetyltransf"/>
</dbReference>
<dbReference type="InterPro" id="IPR016181">
    <property type="entry name" value="Acyl_CoA_acyltransferase"/>
</dbReference>
<evidence type="ECO:0000313" key="4">
    <source>
        <dbReference type="EMBL" id="GBF35759.1"/>
    </source>
</evidence>
<dbReference type="Proteomes" id="UP000239549">
    <property type="component" value="Unassembled WGS sequence"/>
</dbReference>
<organism evidence="4 5">
    <name type="scientific">Desulfocucumis palustris</name>
    <dbReference type="NCBI Taxonomy" id="1898651"/>
    <lineage>
        <taxon>Bacteria</taxon>
        <taxon>Bacillati</taxon>
        <taxon>Bacillota</taxon>
        <taxon>Clostridia</taxon>
        <taxon>Eubacteriales</taxon>
        <taxon>Desulfocucumaceae</taxon>
        <taxon>Desulfocucumis</taxon>
    </lineage>
</organism>
<accession>A0A2L2XHB0</accession>
<sequence>MQNVDQSNVNLYEKFTFPRFRDLLREQNGASTVAGAVSCFGEPAGLVLAGVMEGGQTGKIHSLFVTPRFRGLGYGGELLGYAGERLRERGCARLELSFIEDHSWSPAMKKILGRCGWSEPQLDREINKIDVFALAKEGWLRKYHLPPDYAIVPWPAIAPAKLEALKAPENKWYPGFVSPFKEQPLSPHSSISFWLCRREEIVGWVITRLTASDTLYYDILFVREDLQSTGRGVQLLAEALKAQVRERIPFGTHMVLHSDNYANPPLIRFTQRRLKPFAVQTERHWNSYK</sequence>
<proteinExistence type="predicted"/>
<dbReference type="Gene3D" id="3.40.630.30">
    <property type="match status" value="2"/>
</dbReference>
<evidence type="ECO:0000256" key="2">
    <source>
        <dbReference type="ARBA" id="ARBA00023315"/>
    </source>
</evidence>
<comment type="caution">
    <text evidence="4">The sequence shown here is derived from an EMBL/GenBank/DDBJ whole genome shotgun (WGS) entry which is preliminary data.</text>
</comment>
<gene>
    <name evidence="4" type="ORF">DCCM_4894</name>
</gene>
<evidence type="ECO:0000313" key="5">
    <source>
        <dbReference type="Proteomes" id="UP000239549"/>
    </source>
</evidence>
<dbReference type="PROSITE" id="PS51186">
    <property type="entry name" value="GNAT"/>
    <property type="match status" value="1"/>
</dbReference>
<keyword evidence="5" id="KW-1185">Reference proteome</keyword>
<dbReference type="EMBL" id="BFAV01000182">
    <property type="protein sequence ID" value="GBF35759.1"/>
    <property type="molecule type" value="Genomic_DNA"/>
</dbReference>
<dbReference type="Pfam" id="PF00583">
    <property type="entry name" value="Acetyltransf_1"/>
    <property type="match status" value="2"/>
</dbReference>
<evidence type="ECO:0000256" key="1">
    <source>
        <dbReference type="ARBA" id="ARBA00022679"/>
    </source>
</evidence>
<name>A0A2L2XHB0_9FIRM</name>
<keyword evidence="1" id="KW-0808">Transferase</keyword>
<keyword evidence="2" id="KW-0012">Acyltransferase</keyword>
<dbReference type="InterPro" id="IPR000182">
    <property type="entry name" value="GNAT_dom"/>
</dbReference>
<reference evidence="5" key="1">
    <citation type="submission" date="2018-02" db="EMBL/GenBank/DDBJ databases">
        <title>Genome sequence of Desulfocucumis palustris strain NAW-5.</title>
        <authorList>
            <person name="Watanabe M."/>
            <person name="Kojima H."/>
            <person name="Fukui M."/>
        </authorList>
    </citation>
    <scope>NUCLEOTIDE SEQUENCE [LARGE SCALE GENOMIC DNA]</scope>
    <source>
        <strain evidence="5">NAW-5</strain>
    </source>
</reference>
<dbReference type="GO" id="GO:0016747">
    <property type="term" value="F:acyltransferase activity, transferring groups other than amino-acyl groups"/>
    <property type="evidence" value="ECO:0007669"/>
    <property type="project" value="InterPro"/>
</dbReference>
<dbReference type="AlphaFoldDB" id="A0A2L2XHB0"/>